<dbReference type="PANTHER" id="PTHR45136:SF2">
    <property type="entry name" value="ABC TRANSPORTER DOMAIN-CONTAINING PROTEIN"/>
    <property type="match status" value="1"/>
</dbReference>
<dbReference type="OrthoDB" id="6500128at2759"/>
<evidence type="ECO:0000256" key="10">
    <source>
        <dbReference type="SAM" id="Phobius"/>
    </source>
</evidence>
<evidence type="ECO:0000259" key="11">
    <source>
        <dbReference type="PROSITE" id="PS50893"/>
    </source>
</evidence>
<feature type="transmembrane region" description="Helical" evidence="10">
    <location>
        <begin position="131"/>
        <end position="150"/>
    </location>
</feature>
<evidence type="ECO:0000256" key="3">
    <source>
        <dbReference type="ARBA" id="ARBA00022692"/>
    </source>
</evidence>
<evidence type="ECO:0000256" key="7">
    <source>
        <dbReference type="ARBA" id="ARBA00022989"/>
    </source>
</evidence>
<dbReference type="EMBL" id="CM017321">
    <property type="protein sequence ID" value="KAE7998666.1"/>
    <property type="molecule type" value="Genomic_DNA"/>
</dbReference>
<dbReference type="GO" id="GO:0016887">
    <property type="term" value="F:ATP hydrolysis activity"/>
    <property type="evidence" value="ECO:0007669"/>
    <property type="project" value="InterPro"/>
</dbReference>
<keyword evidence="14" id="KW-1185">Reference proteome</keyword>
<dbReference type="SUPFAM" id="SSF52540">
    <property type="entry name" value="P-loop containing nucleoside triphosphate hydrolases"/>
    <property type="match status" value="2"/>
</dbReference>
<feature type="transmembrane region" description="Helical" evidence="10">
    <location>
        <begin position="266"/>
        <end position="286"/>
    </location>
</feature>
<dbReference type="Pfam" id="PF00005">
    <property type="entry name" value="ABC_tran"/>
    <property type="match status" value="2"/>
</dbReference>
<dbReference type="PROSITE" id="PS00211">
    <property type="entry name" value="ABC_TRANSPORTER_1"/>
    <property type="match status" value="2"/>
</dbReference>
<dbReference type="Proteomes" id="UP000327013">
    <property type="component" value="Chromosome 1"/>
</dbReference>
<evidence type="ECO:0000256" key="1">
    <source>
        <dbReference type="ARBA" id="ARBA00007577"/>
    </source>
</evidence>
<keyword evidence="5" id="KW-0547">Nucleotide-binding</keyword>
<dbReference type="PANTHER" id="PTHR45136">
    <property type="entry name" value="ABC TRANSPORTER DOMAIN-CONTAINING PROTEIN"/>
    <property type="match status" value="1"/>
</dbReference>
<feature type="domain" description="ABC transporter" evidence="11">
    <location>
        <begin position="329"/>
        <end position="565"/>
    </location>
</feature>
<dbReference type="CDD" id="cd18578">
    <property type="entry name" value="ABC_6TM_Pgp_ABCB1_D2_like"/>
    <property type="match status" value="1"/>
</dbReference>
<protein>
    <recommendedName>
        <fullName evidence="15">ABC transporter B family member 8</fullName>
    </recommendedName>
</protein>
<evidence type="ECO:0000256" key="8">
    <source>
        <dbReference type="ARBA" id="ARBA00023136"/>
    </source>
</evidence>
<keyword evidence="4" id="KW-0677">Repeat</keyword>
<dbReference type="InterPro" id="IPR003593">
    <property type="entry name" value="AAA+_ATPase"/>
</dbReference>
<accession>A0A5N6QH77</accession>
<dbReference type="AlphaFoldDB" id="A0A5N6QH77"/>
<dbReference type="FunFam" id="3.40.50.300:FF:001234">
    <property type="entry name" value="ABC multidrug transporter SitT"/>
    <property type="match status" value="1"/>
</dbReference>
<dbReference type="GO" id="GO:0005524">
    <property type="term" value="F:ATP binding"/>
    <property type="evidence" value="ECO:0007669"/>
    <property type="project" value="UniProtKB-KW"/>
</dbReference>
<dbReference type="CDD" id="cd03249">
    <property type="entry name" value="ABC_MTABC3_MDL1_MDL2"/>
    <property type="match status" value="1"/>
</dbReference>
<dbReference type="InterPro" id="IPR027417">
    <property type="entry name" value="P-loop_NTPase"/>
</dbReference>
<keyword evidence="2" id="KW-0813">Transport</keyword>
<dbReference type="SMART" id="SM00382">
    <property type="entry name" value="AAA"/>
    <property type="match status" value="2"/>
</dbReference>
<evidence type="ECO:0000313" key="14">
    <source>
        <dbReference type="Proteomes" id="UP000327013"/>
    </source>
</evidence>
<evidence type="ECO:0000259" key="12">
    <source>
        <dbReference type="PROSITE" id="PS50929"/>
    </source>
</evidence>
<keyword evidence="6" id="KW-0067">ATP-binding</keyword>
<dbReference type="CDD" id="cd18577">
    <property type="entry name" value="ABC_6TM_Pgp_ABCB1_D1_like"/>
    <property type="match status" value="1"/>
</dbReference>
<keyword evidence="7 10" id="KW-1133">Transmembrane helix</keyword>
<dbReference type="GO" id="GO:0016020">
    <property type="term" value="C:membrane"/>
    <property type="evidence" value="ECO:0007669"/>
    <property type="project" value="InterPro"/>
</dbReference>
<feature type="domain" description="ABC transmembrane type-1" evidence="12">
    <location>
        <begin position="640"/>
        <end position="927"/>
    </location>
</feature>
<dbReference type="PROSITE" id="PS50929">
    <property type="entry name" value="ABC_TM1F"/>
    <property type="match status" value="2"/>
</dbReference>
<keyword evidence="8 10" id="KW-0472">Membrane</keyword>
<feature type="transmembrane region" description="Helical" evidence="10">
    <location>
        <begin position="234"/>
        <end position="254"/>
    </location>
</feature>
<dbReference type="InterPro" id="IPR036640">
    <property type="entry name" value="ABC1_TM_sf"/>
</dbReference>
<dbReference type="SUPFAM" id="SSF90123">
    <property type="entry name" value="ABC transporter transmembrane region"/>
    <property type="match status" value="2"/>
</dbReference>
<comment type="similarity">
    <text evidence="1">Belongs to the ABC transporter superfamily. ABCB family. Multidrug resistance exporter (TC 3.A.1.201) subfamily.</text>
</comment>
<dbReference type="InterPro" id="IPR017871">
    <property type="entry name" value="ABC_transporter-like_CS"/>
</dbReference>
<feature type="transmembrane region" description="Helical" evidence="10">
    <location>
        <begin position="681"/>
        <end position="699"/>
    </location>
</feature>
<keyword evidence="9" id="KW-0325">Glycoprotein</keyword>
<dbReference type="GO" id="GO:0140359">
    <property type="term" value="F:ABC-type transporter activity"/>
    <property type="evidence" value="ECO:0007669"/>
    <property type="project" value="InterPro"/>
</dbReference>
<evidence type="ECO:0000256" key="4">
    <source>
        <dbReference type="ARBA" id="ARBA00022737"/>
    </source>
</evidence>
<keyword evidence="3 10" id="KW-0812">Transmembrane</keyword>
<gene>
    <name evidence="13" type="ORF">FH972_003185</name>
</gene>
<feature type="transmembrane region" description="Helical" evidence="10">
    <location>
        <begin position="646"/>
        <end position="669"/>
    </location>
</feature>
<dbReference type="InterPro" id="IPR011527">
    <property type="entry name" value="ABC1_TM_dom"/>
</dbReference>
<dbReference type="PROSITE" id="PS50893">
    <property type="entry name" value="ABC_TRANSPORTER_2"/>
    <property type="match status" value="2"/>
</dbReference>
<feature type="domain" description="ABC transporter" evidence="11">
    <location>
        <begin position="958"/>
        <end position="1194"/>
    </location>
</feature>
<dbReference type="FunFam" id="3.40.50.300:FF:000205">
    <property type="entry name" value="ABC transporter B family member 4"/>
    <property type="match status" value="1"/>
</dbReference>
<dbReference type="Pfam" id="PF00664">
    <property type="entry name" value="ABC_membrane"/>
    <property type="match status" value="2"/>
</dbReference>
<dbReference type="InterPro" id="IPR003439">
    <property type="entry name" value="ABC_transporter-like_ATP-bd"/>
</dbReference>
<evidence type="ECO:0000256" key="2">
    <source>
        <dbReference type="ARBA" id="ARBA00022448"/>
    </source>
</evidence>
<dbReference type="Gene3D" id="3.40.50.300">
    <property type="entry name" value="P-loop containing nucleotide triphosphate hydrolases"/>
    <property type="match status" value="2"/>
</dbReference>
<evidence type="ECO:0000313" key="13">
    <source>
        <dbReference type="EMBL" id="KAE7998666.1"/>
    </source>
</evidence>
<evidence type="ECO:0000256" key="9">
    <source>
        <dbReference type="ARBA" id="ARBA00023180"/>
    </source>
</evidence>
<evidence type="ECO:0000256" key="6">
    <source>
        <dbReference type="ARBA" id="ARBA00022840"/>
    </source>
</evidence>
<proteinExistence type="inferred from homology"/>
<evidence type="ECO:0000256" key="5">
    <source>
        <dbReference type="ARBA" id="ARBA00022741"/>
    </source>
</evidence>
<feature type="transmembrane region" description="Helical" evidence="10">
    <location>
        <begin position="34"/>
        <end position="57"/>
    </location>
</feature>
<dbReference type="Gene3D" id="1.20.1560.10">
    <property type="entry name" value="ABC transporter type 1, transmembrane domain"/>
    <property type="match status" value="1"/>
</dbReference>
<organism evidence="13 14">
    <name type="scientific">Carpinus fangiana</name>
    <dbReference type="NCBI Taxonomy" id="176857"/>
    <lineage>
        <taxon>Eukaryota</taxon>
        <taxon>Viridiplantae</taxon>
        <taxon>Streptophyta</taxon>
        <taxon>Embryophyta</taxon>
        <taxon>Tracheophyta</taxon>
        <taxon>Spermatophyta</taxon>
        <taxon>Magnoliopsida</taxon>
        <taxon>eudicotyledons</taxon>
        <taxon>Gunneridae</taxon>
        <taxon>Pentapetalae</taxon>
        <taxon>rosids</taxon>
        <taxon>fabids</taxon>
        <taxon>Fagales</taxon>
        <taxon>Betulaceae</taxon>
        <taxon>Carpinus</taxon>
    </lineage>
</organism>
<name>A0A5N6QH77_9ROSI</name>
<reference evidence="13 14" key="1">
    <citation type="submission" date="2019-06" db="EMBL/GenBank/DDBJ databases">
        <title>A chromosomal-level reference genome of Carpinus fangiana (Coryloideae, Betulaceae).</title>
        <authorList>
            <person name="Yang X."/>
            <person name="Wang Z."/>
            <person name="Zhang L."/>
            <person name="Hao G."/>
            <person name="Liu J."/>
            <person name="Yang Y."/>
        </authorList>
    </citation>
    <scope>NUCLEOTIDE SEQUENCE [LARGE SCALE GENOMIC DNA]</scope>
    <source>
        <strain evidence="13">Cfa_2016G</strain>
        <tissue evidence="13">Leaf</tissue>
    </source>
</reference>
<feature type="domain" description="ABC transmembrane type-1" evidence="12">
    <location>
        <begin position="70"/>
        <end position="294"/>
    </location>
</feature>
<feature type="transmembrane region" description="Helical" evidence="10">
    <location>
        <begin position="156"/>
        <end position="177"/>
    </location>
</feature>
<sequence>MASPGKNDLEKGGMRRKDKISTAIIFRYADWVDIMLMFFGAIGAIGDGMSTNCLLVFASRLMNNLGYEGYCWSKTSERQVLKIRYKYLEAVLRQEVGFFDSQEATTAEIINSISKDTSLIQEVLSEKAPRFLMHSSVFLSGLAFSTYFSWRLSLVAFPTLVFLIIPGMIYGKYLLYLSKKSYEEYSKSNTIIEQALSSIKTVLSFTAERIIIEKYSSILDRTTSLGIKQGIAKGLAVGSTGLSFAIWALLAWYGSHLIMYKGESGGRIYAAGISFILSGLSLGMALPDVKYFTEASVAAARIIDRINRVPLIDGENTKGLVLDKISGEIEFECVKFTYPSRPDSIVLKDFNLKVGAGKTVALVGASGSGKSTAIALVQRFYDADEGVVRIDGVDIKSLQLKWIRGKMGLVSQEHALFGTSIVDNIRFGKLDATIDEVMAAAMATNAHNFIRQLPEGYETKVGERGGLLSGGQKQRIAIARAIIKNPVILLLDEATSALDSESEALVQTALDQASMGRTTLVVAHKLSTVRNADLIAVMAGGCIIEIGSHSDLINRKNGHYAKLAKLQRQFSCNDQDQSSEVRVSSVARSSASRLSTARSSPLVFSKSPLTVDNPSPVISHSTPSFFRLLSLNAPEWKQGLVGSLSAVAFGAVQPVYALTIGGMIAAFFAESHEEMRARIRTYSIIFSLLTFVSITMNLLQHYNFAYMGERLTKRIRLRMLEKIFTFETAWFDEEQNSSGALCSRLSNEASMVKSLVADRVSLIVQTTSAVTIAMIMGLIVAWKLALVMIAVQPLTILCFYMRKVLLSSSSTNFVKAQNQSTQIAVEAVYNHRIVTSFGSVGKVLQLFDEAQEAPRKEARKKSWLAGIGMGSAQCLTFMSWALDFWYGGTLVEKREIAAGDVFKTFFILVSTGKVIAEAGSMTSDIAKGAAAVASVFKILDRQSLIPGSYNLEKISGRIEMKKVDFAYPSRPETLVLHQFSLEVKAGTSVGVVGKSGGGKSTVIGLIQRFYDVERGSVRVDGVDIRELDIQWYRRHTALVSQEPIIYAGTIRDNILFGKLDALENEVVEAARAANAHDFISSLKDGYATECGERGVQLSGGQKQRIAIARAIIRNPTVLLLDEATSALDVQSEQVVQEALDRIMVGRTTIVVAHRLNTIKQLDSIAVVADGKVVEQGTYAQLKSKRGAFFSLASLQTYQPLGKPI</sequence>
<evidence type="ECO:0008006" key="15">
    <source>
        <dbReference type="Google" id="ProtNLM"/>
    </source>
</evidence>